<evidence type="ECO:0000313" key="2">
    <source>
        <dbReference type="EMBL" id="CAL1290102.1"/>
    </source>
</evidence>
<feature type="chain" id="PRO_5044021867" evidence="1">
    <location>
        <begin position="20"/>
        <end position="174"/>
    </location>
</feature>
<name>A0AAV2B2P1_9ARAC</name>
<keyword evidence="3" id="KW-1185">Reference proteome</keyword>
<dbReference type="Proteomes" id="UP001497382">
    <property type="component" value="Unassembled WGS sequence"/>
</dbReference>
<sequence length="174" mass="20695">MFLSFATIVLLATFGRMQALDYVDMNREDRRYRDNDEAHELAWRCTWYIFCDLDHTMEAKTIMDALDNRTMIVFADKIRALAPFRNITNEELYDNEFWKKYANKIACSVSDEDKKKLKELPVIEYSSEVCDENWEDEEECKKLAISVELTHAMLLKYKEECLEEELKQHPGIKK</sequence>
<dbReference type="EMBL" id="CAXIEN010000259">
    <property type="protein sequence ID" value="CAL1290102.1"/>
    <property type="molecule type" value="Genomic_DNA"/>
</dbReference>
<comment type="caution">
    <text evidence="2">The sequence shown here is derived from an EMBL/GenBank/DDBJ whole genome shotgun (WGS) entry which is preliminary data.</text>
</comment>
<evidence type="ECO:0000256" key="1">
    <source>
        <dbReference type="SAM" id="SignalP"/>
    </source>
</evidence>
<proteinExistence type="predicted"/>
<protein>
    <submittedName>
        <fullName evidence="2">Uncharacterized protein</fullName>
    </submittedName>
</protein>
<accession>A0AAV2B2P1</accession>
<organism evidence="2 3">
    <name type="scientific">Larinioides sclopetarius</name>
    <dbReference type="NCBI Taxonomy" id="280406"/>
    <lineage>
        <taxon>Eukaryota</taxon>
        <taxon>Metazoa</taxon>
        <taxon>Ecdysozoa</taxon>
        <taxon>Arthropoda</taxon>
        <taxon>Chelicerata</taxon>
        <taxon>Arachnida</taxon>
        <taxon>Araneae</taxon>
        <taxon>Araneomorphae</taxon>
        <taxon>Entelegynae</taxon>
        <taxon>Araneoidea</taxon>
        <taxon>Araneidae</taxon>
        <taxon>Larinioides</taxon>
    </lineage>
</organism>
<gene>
    <name evidence="2" type="ORF">LARSCL_LOCUS16280</name>
</gene>
<feature type="signal peptide" evidence="1">
    <location>
        <begin position="1"/>
        <end position="19"/>
    </location>
</feature>
<reference evidence="2 3" key="1">
    <citation type="submission" date="2024-04" db="EMBL/GenBank/DDBJ databases">
        <authorList>
            <person name="Rising A."/>
            <person name="Reimegard J."/>
            <person name="Sonavane S."/>
            <person name="Akerstrom W."/>
            <person name="Nylinder S."/>
            <person name="Hedman E."/>
            <person name="Kallberg Y."/>
        </authorList>
    </citation>
    <scope>NUCLEOTIDE SEQUENCE [LARGE SCALE GENOMIC DNA]</scope>
</reference>
<dbReference type="AlphaFoldDB" id="A0AAV2B2P1"/>
<keyword evidence="1" id="KW-0732">Signal</keyword>
<evidence type="ECO:0000313" key="3">
    <source>
        <dbReference type="Proteomes" id="UP001497382"/>
    </source>
</evidence>